<dbReference type="Pfam" id="PF07331">
    <property type="entry name" value="TctB"/>
    <property type="match status" value="1"/>
</dbReference>
<name>A0A6J4P8V3_9RHOB</name>
<sequence>MPTTRTVHRPPLIIGLLLLLLAAVTAWDANSMEIRANFGVGADAASYLVAAMLALLALCHVVVAFRGAGFEADRIDTTAVGWVGLALLGLVGTLWVGGGFILGTTLLFAFTARAFGRRALLVDLLIGAGLGLVIFLLFHGLLTLALPQGPLERLI</sequence>
<keyword evidence="1" id="KW-0812">Transmembrane</keyword>
<keyword evidence="1" id="KW-0472">Membrane</keyword>
<evidence type="ECO:0000313" key="3">
    <source>
        <dbReference type="EMBL" id="CAA9409117.1"/>
    </source>
</evidence>
<organism evidence="3">
    <name type="scientific">uncultured Rubellimicrobium sp</name>
    <dbReference type="NCBI Taxonomy" id="543078"/>
    <lineage>
        <taxon>Bacteria</taxon>
        <taxon>Pseudomonadati</taxon>
        <taxon>Pseudomonadota</taxon>
        <taxon>Alphaproteobacteria</taxon>
        <taxon>Rhodobacterales</taxon>
        <taxon>Roseobacteraceae</taxon>
        <taxon>Rubellimicrobium</taxon>
        <taxon>environmental samples</taxon>
    </lineage>
</organism>
<dbReference type="EMBL" id="CADCUU010000212">
    <property type="protein sequence ID" value="CAA9409117.1"/>
    <property type="molecule type" value="Genomic_DNA"/>
</dbReference>
<dbReference type="InterPro" id="IPR009936">
    <property type="entry name" value="DUF1468"/>
</dbReference>
<evidence type="ECO:0000259" key="2">
    <source>
        <dbReference type="Pfam" id="PF07331"/>
    </source>
</evidence>
<feature type="transmembrane region" description="Helical" evidence="1">
    <location>
        <begin position="79"/>
        <end position="112"/>
    </location>
</feature>
<dbReference type="AlphaFoldDB" id="A0A6J4P8V3"/>
<feature type="transmembrane region" description="Helical" evidence="1">
    <location>
        <begin position="124"/>
        <end position="146"/>
    </location>
</feature>
<reference evidence="3" key="1">
    <citation type="submission" date="2020-02" db="EMBL/GenBank/DDBJ databases">
        <authorList>
            <person name="Meier V. D."/>
        </authorList>
    </citation>
    <scope>NUCLEOTIDE SEQUENCE</scope>
    <source>
        <strain evidence="3">AVDCRST_MAG15</strain>
    </source>
</reference>
<proteinExistence type="predicted"/>
<keyword evidence="1" id="KW-1133">Transmembrane helix</keyword>
<protein>
    <submittedName>
        <fullName evidence="3">Tripartite tricarboxylate transporter TctB family</fullName>
    </submittedName>
</protein>
<accession>A0A6J4P8V3</accession>
<feature type="transmembrane region" description="Helical" evidence="1">
    <location>
        <begin position="47"/>
        <end position="67"/>
    </location>
</feature>
<feature type="domain" description="DUF1468" evidence="2">
    <location>
        <begin position="13"/>
        <end position="147"/>
    </location>
</feature>
<gene>
    <name evidence="3" type="ORF">AVDCRST_MAG15-1482</name>
</gene>
<evidence type="ECO:0000256" key="1">
    <source>
        <dbReference type="SAM" id="Phobius"/>
    </source>
</evidence>